<keyword evidence="1" id="KW-0560">Oxidoreductase</keyword>
<dbReference type="Gene3D" id="1.20.140.10">
    <property type="entry name" value="Butyryl-CoA Dehydrogenase, subunit A, domain 3"/>
    <property type="match status" value="1"/>
</dbReference>
<keyword evidence="4" id="KW-1185">Reference proteome</keyword>
<dbReference type="InterPro" id="IPR009100">
    <property type="entry name" value="AcylCoA_DH/oxidase_NM_dom_sf"/>
</dbReference>
<dbReference type="SUPFAM" id="SSF56645">
    <property type="entry name" value="Acyl-CoA dehydrogenase NM domain-like"/>
    <property type="match status" value="1"/>
</dbReference>
<dbReference type="GO" id="GO:0005737">
    <property type="term" value="C:cytoplasm"/>
    <property type="evidence" value="ECO:0007669"/>
    <property type="project" value="TreeGrafter"/>
</dbReference>
<dbReference type="GO" id="GO:0003995">
    <property type="term" value="F:acyl-CoA dehydrogenase activity"/>
    <property type="evidence" value="ECO:0007669"/>
    <property type="project" value="TreeGrafter"/>
</dbReference>
<dbReference type="GO" id="GO:0033539">
    <property type="term" value="P:fatty acid beta-oxidation using acyl-CoA dehydrogenase"/>
    <property type="evidence" value="ECO:0007669"/>
    <property type="project" value="TreeGrafter"/>
</dbReference>
<dbReference type="InterPro" id="IPR037069">
    <property type="entry name" value="AcylCoA_DH/ox_N_sf"/>
</dbReference>
<protein>
    <submittedName>
        <fullName evidence="3">Oxidoreductase mmfh</fullName>
    </submittedName>
</protein>
<dbReference type="Gene3D" id="1.10.540.10">
    <property type="entry name" value="Acyl-CoA dehydrogenase/oxidase, N-terminal domain"/>
    <property type="match status" value="1"/>
</dbReference>
<dbReference type="Pfam" id="PF08028">
    <property type="entry name" value="Acyl-CoA_dh_2"/>
    <property type="match status" value="1"/>
</dbReference>
<sequence>MTLTAVRPGQHLEVTALVGVAARNAASVDGARGLPAESVAGLVDAGFARHFVPGRWNGAAGGFAELVEAVIEVGTACTSTAWCATLFAGHGRIAAYLPEPAQQEIWDRGPDTLISAAVMPPAGRATPVPGGWRLRGEWCRASGVGLADWVLLASRAPDDGGETVRIFAVPVADCTVRETWRPIGLRATDTNTVVVDDLLVPAHRTVTLPALLDVRQTGRPRCHCVPFSLVAAVMFAAPVVGAAAGAVADGLDTGWLTGDPDARQALARSASEVSAARLLLRDAATRADRGMVDPRTVARNRCDAAVAAQLSVSAVDRLFAARAGLGLAEDDPVQRRWREVHVAITHGTLRFASAADAYATAMLG</sequence>
<dbReference type="EMBL" id="BOMM01000047">
    <property type="protein sequence ID" value="GIE13092.1"/>
    <property type="molecule type" value="Genomic_DNA"/>
</dbReference>
<feature type="domain" description="Acyl-CoA dehydrogenase C-terminal" evidence="2">
    <location>
        <begin position="234"/>
        <end position="348"/>
    </location>
</feature>
<comment type="caution">
    <text evidence="3">The sequence shown here is derived from an EMBL/GenBank/DDBJ whole genome shotgun (WGS) entry which is preliminary data.</text>
</comment>
<dbReference type="PIRSF" id="PIRSF016578">
    <property type="entry name" value="HsaA"/>
    <property type="match status" value="1"/>
</dbReference>
<dbReference type="RefSeq" id="WP_203819547.1">
    <property type="nucleotide sequence ID" value="NZ_BAAABP010000052.1"/>
</dbReference>
<dbReference type="PANTHER" id="PTHR48083:SF19">
    <property type="entry name" value="FLAVIN-DEPENDENT MONOOXYGENASE, OXYGENASE SUBUNIT HSAA"/>
    <property type="match status" value="1"/>
</dbReference>
<evidence type="ECO:0000313" key="3">
    <source>
        <dbReference type="EMBL" id="GIE13092.1"/>
    </source>
</evidence>
<dbReference type="PANTHER" id="PTHR48083">
    <property type="entry name" value="MEDIUM-CHAIN SPECIFIC ACYL-COA DEHYDROGENASE, MITOCHONDRIAL-RELATED"/>
    <property type="match status" value="1"/>
</dbReference>
<evidence type="ECO:0000313" key="4">
    <source>
        <dbReference type="Proteomes" id="UP000598174"/>
    </source>
</evidence>
<dbReference type="Proteomes" id="UP000598174">
    <property type="component" value="Unassembled WGS sequence"/>
</dbReference>
<organism evidence="3 4">
    <name type="scientific">Paractinoplanes ferrugineus</name>
    <dbReference type="NCBI Taxonomy" id="113564"/>
    <lineage>
        <taxon>Bacteria</taxon>
        <taxon>Bacillati</taxon>
        <taxon>Actinomycetota</taxon>
        <taxon>Actinomycetes</taxon>
        <taxon>Micromonosporales</taxon>
        <taxon>Micromonosporaceae</taxon>
        <taxon>Paractinoplanes</taxon>
    </lineage>
</organism>
<dbReference type="AlphaFoldDB" id="A0A919J483"/>
<name>A0A919J483_9ACTN</name>
<dbReference type="InterPro" id="IPR050741">
    <property type="entry name" value="Acyl-CoA_dehydrogenase"/>
</dbReference>
<dbReference type="SUPFAM" id="SSF47203">
    <property type="entry name" value="Acyl-CoA dehydrogenase C-terminal domain-like"/>
    <property type="match status" value="1"/>
</dbReference>
<reference evidence="3" key="1">
    <citation type="submission" date="2021-01" db="EMBL/GenBank/DDBJ databases">
        <title>Whole genome shotgun sequence of Actinoplanes ferrugineus NBRC 15555.</title>
        <authorList>
            <person name="Komaki H."/>
            <person name="Tamura T."/>
        </authorList>
    </citation>
    <scope>NUCLEOTIDE SEQUENCE</scope>
    <source>
        <strain evidence="3">NBRC 15555</strain>
    </source>
</reference>
<dbReference type="InterPro" id="IPR036250">
    <property type="entry name" value="AcylCo_DH-like_C"/>
</dbReference>
<dbReference type="Gene3D" id="2.40.110.10">
    <property type="entry name" value="Butyryl-CoA Dehydrogenase, subunit A, domain 2"/>
    <property type="match status" value="1"/>
</dbReference>
<dbReference type="GO" id="GO:0016712">
    <property type="term" value="F:oxidoreductase activity, acting on paired donors, with incorporation or reduction of molecular oxygen, reduced flavin or flavoprotein as one donor, and incorporation of one atom of oxygen"/>
    <property type="evidence" value="ECO:0007669"/>
    <property type="project" value="TreeGrafter"/>
</dbReference>
<proteinExistence type="predicted"/>
<evidence type="ECO:0000256" key="1">
    <source>
        <dbReference type="ARBA" id="ARBA00023002"/>
    </source>
</evidence>
<evidence type="ECO:0000259" key="2">
    <source>
        <dbReference type="Pfam" id="PF08028"/>
    </source>
</evidence>
<dbReference type="GO" id="GO:0050660">
    <property type="term" value="F:flavin adenine dinucleotide binding"/>
    <property type="evidence" value="ECO:0007669"/>
    <property type="project" value="InterPro"/>
</dbReference>
<dbReference type="InterPro" id="IPR046373">
    <property type="entry name" value="Acyl-CoA_Oxase/DH_mid-dom_sf"/>
</dbReference>
<dbReference type="InterPro" id="IPR013107">
    <property type="entry name" value="Acyl-CoA_DH_C"/>
</dbReference>
<gene>
    <name evidence="3" type="primary">mmfH</name>
    <name evidence="3" type="ORF">Afe05nite_49320</name>
</gene>
<accession>A0A919J483</accession>